<dbReference type="FunFam" id="2.10.25.10:FF:000118">
    <property type="entry name" value="protein delta homolog 2"/>
    <property type="match status" value="2"/>
</dbReference>
<evidence type="ECO:0000256" key="10">
    <source>
        <dbReference type="ARBA" id="ARBA00060273"/>
    </source>
</evidence>
<dbReference type="InterPro" id="IPR013032">
    <property type="entry name" value="EGF-like_CS"/>
</dbReference>
<comment type="subcellular location">
    <subcellularLocation>
        <location evidence="1">Membrane</location>
        <topology evidence="1">Single-pass type I membrane protein</topology>
    </subcellularLocation>
</comment>
<keyword evidence="9" id="KW-0325">Glycoprotein</keyword>
<feature type="disulfide bond" evidence="13">
    <location>
        <begin position="201"/>
        <end position="210"/>
    </location>
</feature>
<dbReference type="SMART" id="SM00179">
    <property type="entry name" value="EGF_CA"/>
    <property type="match status" value="5"/>
</dbReference>
<protein>
    <recommendedName>
        <fullName evidence="11">Protein delta homolog 2</fullName>
    </recommendedName>
    <alternativeName>
        <fullName evidence="12">Epidermal growth factor-like protein 9</fullName>
    </alternativeName>
</protein>
<dbReference type="PROSITE" id="PS50026">
    <property type="entry name" value="EGF_3"/>
    <property type="match status" value="5"/>
</dbReference>
<dbReference type="Pfam" id="PF00008">
    <property type="entry name" value="EGF"/>
    <property type="match status" value="3"/>
</dbReference>
<dbReference type="Pfam" id="PF21700">
    <property type="entry name" value="EGF_DL_JAG"/>
    <property type="match status" value="1"/>
</dbReference>
<comment type="caution">
    <text evidence="13">Lacks conserved residue(s) required for the propagation of feature annotation.</text>
</comment>
<dbReference type="RefSeq" id="XP_030051731.1">
    <property type="nucleotide sequence ID" value="XM_030195871.1"/>
</dbReference>
<sequence>PPFSILDAATSSIDEKPERGRGLTSPLVFAGVVFSRTALTMLRSLFLQILFLLWSLMAQQHPAQADECSAHCNLAHGSCDEHGKCRCDPGWEGQYCESCVRMPGCVHGSCHQPWQCMCDNGWAGKFCDKDIHICEHSNPCQNAATCIDDQDGEYTCLCPEGFYGRDCEMKLGVCETAGSLCKNGGICQDDHGYATDYTCKCLAGFVGDRCEIDVDDCLMRPCANGATCHDGINRFSCECPVGFKGRFCTINMDDCLSNPCKNSGKCYDRTNDFECLCANGFTGKTCETLIPKPTFVTLNKPLARFHKDFTEGRRATQTQPIRTADAESWVSYSSKLPSSGLLKISVKEVVTQKEAGLTEAQLVTVVILGVLTTMLVLVTVTLVLRNRCRGHHRLARVRSFSSTRRKGKAKECEVHILSTAETELRKTTEV</sequence>
<dbReference type="GO" id="GO:0007157">
    <property type="term" value="P:heterophilic cell-cell adhesion via plasma membrane cell adhesion molecules"/>
    <property type="evidence" value="ECO:0007669"/>
    <property type="project" value="TreeGrafter"/>
</dbReference>
<dbReference type="SMART" id="SM00181">
    <property type="entry name" value="EGF"/>
    <property type="match status" value="6"/>
</dbReference>
<dbReference type="Pfam" id="PF12661">
    <property type="entry name" value="hEGF"/>
    <property type="match status" value="2"/>
</dbReference>
<reference evidence="17" key="1">
    <citation type="submission" date="2025-08" db="UniProtKB">
        <authorList>
            <consortium name="RefSeq"/>
        </authorList>
    </citation>
    <scope>IDENTIFICATION</scope>
</reference>
<feature type="domain" description="EGF-like" evidence="15">
    <location>
        <begin position="251"/>
        <end position="287"/>
    </location>
</feature>
<feature type="domain" description="EGF-like" evidence="15">
    <location>
        <begin position="64"/>
        <end position="97"/>
    </location>
</feature>
<dbReference type="PROSITE" id="PS01187">
    <property type="entry name" value="EGF_CA"/>
    <property type="match status" value="1"/>
</dbReference>
<evidence type="ECO:0000256" key="6">
    <source>
        <dbReference type="ARBA" id="ARBA00022989"/>
    </source>
</evidence>
<keyword evidence="5" id="KW-0677">Repeat</keyword>
<dbReference type="InterPro" id="IPR000742">
    <property type="entry name" value="EGF"/>
</dbReference>
<dbReference type="InterPro" id="IPR051022">
    <property type="entry name" value="Notch_Cell-Fate_Det"/>
</dbReference>
<evidence type="ECO:0000256" key="13">
    <source>
        <dbReference type="PROSITE-ProRule" id="PRU00076"/>
    </source>
</evidence>
<name>A0A6P7XEU9_9AMPH</name>
<dbReference type="InterPro" id="IPR001881">
    <property type="entry name" value="EGF-like_Ca-bd_dom"/>
</dbReference>
<keyword evidence="2 13" id="KW-0245">EGF-like domain</keyword>
<keyword evidence="6 14" id="KW-1133">Transmembrane helix</keyword>
<comment type="function">
    <text evidence="10">Regulates adipogenesis.</text>
</comment>
<dbReference type="CTD" id="65989"/>
<dbReference type="FunFam" id="2.10.25.10:FF:000263">
    <property type="entry name" value="Protein delta homolog 2"/>
    <property type="match status" value="1"/>
</dbReference>
<evidence type="ECO:0000256" key="5">
    <source>
        <dbReference type="ARBA" id="ARBA00022737"/>
    </source>
</evidence>
<dbReference type="GO" id="GO:0005886">
    <property type="term" value="C:plasma membrane"/>
    <property type="evidence" value="ECO:0007669"/>
    <property type="project" value="TreeGrafter"/>
</dbReference>
<keyword evidence="4" id="KW-0732">Signal</keyword>
<dbReference type="InterPro" id="IPR018097">
    <property type="entry name" value="EGF_Ca-bd_CS"/>
</dbReference>
<evidence type="ECO:0000256" key="3">
    <source>
        <dbReference type="ARBA" id="ARBA00022692"/>
    </source>
</evidence>
<feature type="domain" description="EGF-like" evidence="15">
    <location>
        <begin position="130"/>
        <end position="168"/>
    </location>
</feature>
<keyword evidence="7 14" id="KW-0472">Membrane</keyword>
<dbReference type="InParanoid" id="A0A6P7XEU9"/>
<evidence type="ECO:0000256" key="1">
    <source>
        <dbReference type="ARBA" id="ARBA00004479"/>
    </source>
</evidence>
<evidence type="ECO:0000259" key="15">
    <source>
        <dbReference type="PROSITE" id="PS50026"/>
    </source>
</evidence>
<feature type="disulfide bond" evidence="13">
    <location>
        <begin position="158"/>
        <end position="167"/>
    </location>
</feature>
<feature type="disulfide bond" evidence="13">
    <location>
        <begin position="239"/>
        <end position="248"/>
    </location>
</feature>
<dbReference type="GO" id="GO:0045197">
    <property type="term" value="P:establishment or maintenance of epithelial cell apical/basal polarity"/>
    <property type="evidence" value="ECO:0007669"/>
    <property type="project" value="TreeGrafter"/>
</dbReference>
<accession>A0A6P7XEU9</accession>
<evidence type="ECO:0000256" key="9">
    <source>
        <dbReference type="ARBA" id="ARBA00023180"/>
    </source>
</evidence>
<dbReference type="FunCoup" id="A0A6P7XEU9">
    <property type="interactions" value="26"/>
</dbReference>
<dbReference type="GeneID" id="115465419"/>
<dbReference type="PANTHER" id="PTHR24049">
    <property type="entry name" value="CRUMBS FAMILY MEMBER"/>
    <property type="match status" value="1"/>
</dbReference>
<feature type="disulfide bond" evidence="13">
    <location>
        <begin position="87"/>
        <end position="96"/>
    </location>
</feature>
<dbReference type="PROSITE" id="PS00022">
    <property type="entry name" value="EGF_1"/>
    <property type="match status" value="6"/>
</dbReference>
<evidence type="ECO:0000256" key="11">
    <source>
        <dbReference type="ARBA" id="ARBA00072388"/>
    </source>
</evidence>
<evidence type="ECO:0000256" key="14">
    <source>
        <dbReference type="SAM" id="Phobius"/>
    </source>
</evidence>
<evidence type="ECO:0000256" key="7">
    <source>
        <dbReference type="ARBA" id="ARBA00023136"/>
    </source>
</evidence>
<dbReference type="Proteomes" id="UP000515156">
    <property type="component" value="Chromosome 3"/>
</dbReference>
<evidence type="ECO:0000313" key="16">
    <source>
        <dbReference type="Proteomes" id="UP000515156"/>
    </source>
</evidence>
<dbReference type="CDD" id="cd00054">
    <property type="entry name" value="EGF_CA"/>
    <property type="match status" value="4"/>
</dbReference>
<dbReference type="PROSITE" id="PS00010">
    <property type="entry name" value="ASX_HYDROXYL"/>
    <property type="match status" value="2"/>
</dbReference>
<dbReference type="PROSITE" id="PS01186">
    <property type="entry name" value="EGF_2"/>
    <property type="match status" value="5"/>
</dbReference>
<feature type="domain" description="EGF-like" evidence="15">
    <location>
        <begin position="213"/>
        <end position="249"/>
    </location>
</feature>
<feature type="non-terminal residue" evidence="17">
    <location>
        <position position="1"/>
    </location>
</feature>
<dbReference type="Gene3D" id="2.10.25.10">
    <property type="entry name" value="Laminin"/>
    <property type="match status" value="5"/>
</dbReference>
<dbReference type="PRINTS" id="PR00010">
    <property type="entry name" value="EGFBLOOD"/>
</dbReference>
<dbReference type="SUPFAM" id="SSF57196">
    <property type="entry name" value="EGF/Laminin"/>
    <property type="match status" value="4"/>
</dbReference>
<dbReference type="OrthoDB" id="430340at2759"/>
<evidence type="ECO:0000313" key="17">
    <source>
        <dbReference type="RefSeq" id="XP_030051731.1"/>
    </source>
</evidence>
<dbReference type="GO" id="GO:0005509">
    <property type="term" value="F:calcium ion binding"/>
    <property type="evidence" value="ECO:0007669"/>
    <property type="project" value="InterPro"/>
</dbReference>
<dbReference type="GO" id="GO:0045746">
    <property type="term" value="P:negative regulation of Notch signaling pathway"/>
    <property type="evidence" value="ECO:0007669"/>
    <property type="project" value="UniProtKB-ARBA"/>
</dbReference>
<dbReference type="FunFam" id="2.10.25.10:FF:000007">
    <property type="entry name" value="Delta-like protein"/>
    <property type="match status" value="1"/>
</dbReference>
<gene>
    <name evidence="17" type="primary">DLK2</name>
</gene>
<dbReference type="GO" id="GO:0032991">
    <property type="term" value="C:protein-containing complex"/>
    <property type="evidence" value="ECO:0007669"/>
    <property type="project" value="TreeGrafter"/>
</dbReference>
<dbReference type="KEGG" id="muo:115465419"/>
<evidence type="ECO:0000256" key="8">
    <source>
        <dbReference type="ARBA" id="ARBA00023157"/>
    </source>
</evidence>
<proteinExistence type="predicted"/>
<evidence type="ECO:0000256" key="2">
    <source>
        <dbReference type="ARBA" id="ARBA00022536"/>
    </source>
</evidence>
<keyword evidence="16" id="KW-1185">Reference proteome</keyword>
<dbReference type="AlphaFoldDB" id="A0A6P7XEU9"/>
<evidence type="ECO:0000256" key="4">
    <source>
        <dbReference type="ARBA" id="ARBA00022729"/>
    </source>
</evidence>
<dbReference type="FunFam" id="2.10.25.10:FF:000018">
    <property type="entry name" value="Delta-like 1"/>
    <property type="match status" value="1"/>
</dbReference>
<keyword evidence="8 13" id="KW-1015">Disulfide bond</keyword>
<dbReference type="PANTHER" id="PTHR24049:SF38">
    <property type="entry name" value="DELTA-LIKE PROTEIN"/>
    <property type="match status" value="1"/>
</dbReference>
<dbReference type="InterPro" id="IPR000152">
    <property type="entry name" value="EGF-type_Asp/Asn_hydroxyl_site"/>
</dbReference>
<keyword evidence="3 14" id="KW-0812">Transmembrane</keyword>
<feature type="transmembrane region" description="Helical" evidence="14">
    <location>
        <begin position="362"/>
        <end position="384"/>
    </location>
</feature>
<evidence type="ECO:0000256" key="12">
    <source>
        <dbReference type="ARBA" id="ARBA00078815"/>
    </source>
</evidence>
<feature type="disulfide bond" evidence="13">
    <location>
        <begin position="277"/>
        <end position="286"/>
    </location>
</feature>
<organism evidence="16 17">
    <name type="scientific">Microcaecilia unicolor</name>
    <dbReference type="NCBI Taxonomy" id="1415580"/>
    <lineage>
        <taxon>Eukaryota</taxon>
        <taxon>Metazoa</taxon>
        <taxon>Chordata</taxon>
        <taxon>Craniata</taxon>
        <taxon>Vertebrata</taxon>
        <taxon>Euteleostomi</taxon>
        <taxon>Amphibia</taxon>
        <taxon>Gymnophiona</taxon>
        <taxon>Siphonopidae</taxon>
        <taxon>Microcaecilia</taxon>
    </lineage>
</organism>
<feature type="domain" description="EGF-like" evidence="15">
    <location>
        <begin position="170"/>
        <end position="211"/>
    </location>
</feature>